<feature type="transmembrane region" description="Helical" evidence="1">
    <location>
        <begin position="301"/>
        <end position="320"/>
    </location>
</feature>
<protein>
    <submittedName>
        <fullName evidence="2">Uncharacterized protein</fullName>
    </submittedName>
</protein>
<dbReference type="AlphaFoldDB" id="A0A812DVL8"/>
<organism evidence="2 3">
    <name type="scientific">Acanthosepion pharaonis</name>
    <name type="common">Pharaoh cuttlefish</name>
    <name type="synonym">Sepia pharaonis</name>
    <dbReference type="NCBI Taxonomy" id="158019"/>
    <lineage>
        <taxon>Eukaryota</taxon>
        <taxon>Metazoa</taxon>
        <taxon>Spiralia</taxon>
        <taxon>Lophotrochozoa</taxon>
        <taxon>Mollusca</taxon>
        <taxon>Cephalopoda</taxon>
        <taxon>Coleoidea</taxon>
        <taxon>Decapodiformes</taxon>
        <taxon>Sepiida</taxon>
        <taxon>Sepiina</taxon>
        <taxon>Sepiidae</taxon>
        <taxon>Acanthosepion</taxon>
    </lineage>
</organism>
<accession>A0A812DVL8</accession>
<dbReference type="Proteomes" id="UP000597762">
    <property type="component" value="Unassembled WGS sequence"/>
</dbReference>
<keyword evidence="1" id="KW-1133">Transmembrane helix</keyword>
<comment type="caution">
    <text evidence="2">The sequence shown here is derived from an EMBL/GenBank/DDBJ whole genome shotgun (WGS) entry which is preliminary data.</text>
</comment>
<evidence type="ECO:0000313" key="3">
    <source>
        <dbReference type="Proteomes" id="UP000597762"/>
    </source>
</evidence>
<evidence type="ECO:0000313" key="2">
    <source>
        <dbReference type="EMBL" id="CAE1309642.1"/>
    </source>
</evidence>
<name>A0A812DVL8_ACAPH</name>
<keyword evidence="1" id="KW-0812">Transmembrane</keyword>
<feature type="transmembrane region" description="Helical" evidence="1">
    <location>
        <begin position="495"/>
        <end position="514"/>
    </location>
</feature>
<keyword evidence="1" id="KW-0472">Membrane</keyword>
<sequence length="644" mass="75057">MGTCFYPTNKLLSVSNYYSSIFHFPVGTPPPYLFRLCTPYSPVFPIQTHFFFVLNIRSLYFYSNTPSSSISIRTPLCPLSYLHIFPSELIFLPLSYSKHLLLHFFLFELPFPSFTFLSKFLFLLFSCSNAFSFLFLFELPLRPSFLFQTPVSSHFPVRILFSYFFKLPLFPYRTSLSSQFLFKHILFSNFPIRTPTSAFSLSELLFLQLSYSNTHIFIFFIRTTSSPTFTIRTPISLIFLFISCSNWQFAHSSNTNSSFFSFPNQIPTSSQFPIRTPPSPSFPNLTPLSSPFLFKYLCLRIILYLNSSSALFFGPNYSFFFPNQISPFPIRTPFFFPFPFKLILVRLFLFELILCSLCLSEHFSSPFLFKHILLDFSYSKSPFAFFPYPNTFSSLFPYPSSPFALFPYPNSPFALFSYLKSTILPFLIETPHNFSIVIILSPFFSIRTLLSYPFLFKHFLLCIFLFELLLRAFSLTEHTPLSSYFSIRHLHTPRLRLLFLSFFFPFLICIPPSHHCLLSPFLYPIRTPHTIPLPLLALSFPIPIQPPSHLFFPIRTPPPSVTFFKLSLLPLFRSDLLFSTISFRSSPPSPFLLISLILWFTSFPVPLSFFFLHHVFFSVLISSRLSKVFFLSFPFRSYSFYSSS</sequence>
<reference evidence="2" key="1">
    <citation type="submission" date="2021-01" db="EMBL/GenBank/DDBJ databases">
        <authorList>
            <person name="Li R."/>
            <person name="Bekaert M."/>
        </authorList>
    </citation>
    <scope>NUCLEOTIDE SEQUENCE</scope>
    <source>
        <strain evidence="2">Farmed</strain>
    </source>
</reference>
<feature type="transmembrane region" description="Helical" evidence="1">
    <location>
        <begin position="340"/>
        <end position="360"/>
    </location>
</feature>
<proteinExistence type="predicted"/>
<feature type="transmembrane region" description="Helical" evidence="1">
    <location>
        <begin position="591"/>
        <end position="617"/>
    </location>
</feature>
<feature type="transmembrane region" description="Helical" evidence="1">
    <location>
        <begin position="423"/>
        <end position="444"/>
    </location>
</feature>
<gene>
    <name evidence="2" type="ORF">SPHA_61353</name>
</gene>
<dbReference type="EMBL" id="CAHIKZ030004332">
    <property type="protein sequence ID" value="CAE1309642.1"/>
    <property type="molecule type" value="Genomic_DNA"/>
</dbReference>
<evidence type="ECO:0000256" key="1">
    <source>
        <dbReference type="SAM" id="Phobius"/>
    </source>
</evidence>
<feature type="transmembrane region" description="Helical" evidence="1">
    <location>
        <begin position="116"/>
        <end position="137"/>
    </location>
</feature>
<keyword evidence="3" id="KW-1185">Reference proteome</keyword>
<feature type="transmembrane region" description="Helical" evidence="1">
    <location>
        <begin position="456"/>
        <end position="474"/>
    </location>
</feature>